<comment type="caution">
    <text evidence="1">The sequence shown here is derived from an EMBL/GenBank/DDBJ whole genome shotgun (WGS) entry which is preliminary data.</text>
</comment>
<dbReference type="Proteomes" id="UP000011669">
    <property type="component" value="Unassembled WGS sequence"/>
</dbReference>
<gene>
    <name evidence="1" type="ORF">C449_00535</name>
</gene>
<protein>
    <submittedName>
        <fullName evidence="1">Uncharacterized protein</fullName>
    </submittedName>
</protein>
<evidence type="ECO:0000313" key="1">
    <source>
        <dbReference type="EMBL" id="EMA47913.1"/>
    </source>
</evidence>
<dbReference type="PATRIC" id="fig|1227455.4.peg.109"/>
<reference evidence="1 2" key="1">
    <citation type="journal article" date="2014" name="PLoS Genet.">
        <title>Phylogenetically driven sequencing of extremely halophilic archaea reveals strategies for static and dynamic osmo-response.</title>
        <authorList>
            <person name="Becker E.A."/>
            <person name="Seitzer P.M."/>
            <person name="Tritt A."/>
            <person name="Larsen D."/>
            <person name="Krusor M."/>
            <person name="Yao A.I."/>
            <person name="Wu D."/>
            <person name="Madern D."/>
            <person name="Eisen J.A."/>
            <person name="Darling A.E."/>
            <person name="Facciotti M.T."/>
        </authorList>
    </citation>
    <scope>NUCLEOTIDE SEQUENCE [LARGE SCALE GENOMIC DNA]</scope>
    <source>
        <strain evidence="1 2">DSM 5350</strain>
    </source>
</reference>
<name>M0MRC3_9EURY</name>
<organism evidence="1 2">
    <name type="scientific">Halococcus saccharolyticus DSM 5350</name>
    <dbReference type="NCBI Taxonomy" id="1227455"/>
    <lineage>
        <taxon>Archaea</taxon>
        <taxon>Methanobacteriati</taxon>
        <taxon>Methanobacteriota</taxon>
        <taxon>Stenosarchaea group</taxon>
        <taxon>Halobacteria</taxon>
        <taxon>Halobacteriales</taxon>
        <taxon>Halococcaceae</taxon>
        <taxon>Halococcus</taxon>
    </lineage>
</organism>
<keyword evidence="2" id="KW-1185">Reference proteome</keyword>
<accession>M0MRC3</accession>
<evidence type="ECO:0000313" key="2">
    <source>
        <dbReference type="Proteomes" id="UP000011669"/>
    </source>
</evidence>
<dbReference type="EMBL" id="AOMD01000002">
    <property type="protein sequence ID" value="EMA47913.1"/>
    <property type="molecule type" value="Genomic_DNA"/>
</dbReference>
<dbReference type="InParanoid" id="M0MRC3"/>
<proteinExistence type="predicted"/>
<dbReference type="RefSeq" id="WP_006075902.1">
    <property type="nucleotide sequence ID" value="NZ_AOMD01000002.1"/>
</dbReference>
<dbReference type="AlphaFoldDB" id="M0MRC3"/>
<sequence>MLGRLKWLAGQLIEPLRVDDDLENFRLSIPEAQTTTVEGAVGWNKRPPATLQCPRCENEIYQAGGMDPIDCPRCVAEFTRHEFPELELLSLHCPVCNDHLRHGRRHPNAYDVPEWATCRNCHYHWEFEDF</sequence>